<dbReference type="InterPro" id="IPR002059">
    <property type="entry name" value="CSP_DNA-bd"/>
</dbReference>
<sequence>MFLGQVKSYDPKRGYGFITIPNHPEEGEVFVQRQAFAHTSLDQLVVGQEVYLEIAEGKQGPQAVNLQIK</sequence>
<dbReference type="Proteomes" id="UP000062260">
    <property type="component" value="Chromosome"/>
</dbReference>
<dbReference type="EMBL" id="CP014163">
    <property type="protein sequence ID" value="AMB99670.1"/>
    <property type="molecule type" value="Genomic_DNA"/>
</dbReference>
<reference evidence="3 4" key="1">
    <citation type="journal article" date="2016" name="Genome Announc.">
        <title>Complete Genome Sequences of Aerococcus christensenii CCUG 28831T, Aerococcus sanguinicola CCUG 43001T, Aerococcus urinae CCUG 36881T, Aerococcus urinaeequi CCUG 28094T, Aerococcus urinaehominis CCUG 42038 BT, and Aerococcus viridans CCUG 4311T.</title>
        <authorList>
            <person name="Carkaci D."/>
            <person name="Dargis R."/>
            <person name="Nielsen X.C."/>
            <person name="Skovgaard O."/>
            <person name="Fuursted K."/>
            <person name="Christensen J.J."/>
        </authorList>
    </citation>
    <scope>NUCLEOTIDE SEQUENCE [LARGE SCALE GENOMIC DNA]</scope>
    <source>
        <strain evidence="3 4">CCUG42038B</strain>
    </source>
</reference>
<comment type="subcellular location">
    <subcellularLocation>
        <location evidence="1">Cytoplasm</location>
    </subcellularLocation>
</comment>
<dbReference type="OrthoDB" id="9805039at2"/>
<evidence type="ECO:0000256" key="2">
    <source>
        <dbReference type="ARBA" id="ARBA00022490"/>
    </source>
</evidence>
<keyword evidence="4" id="KW-1185">Reference proteome</keyword>
<dbReference type="STRING" id="128944.AWM75_06600"/>
<evidence type="ECO:0000313" key="4">
    <source>
        <dbReference type="Proteomes" id="UP000062260"/>
    </source>
</evidence>
<accession>A0A109RGQ0</accession>
<dbReference type="RefSeq" id="WP_067979878.1">
    <property type="nucleotide sequence ID" value="NZ_CP014163.1"/>
</dbReference>
<dbReference type="SMART" id="SM00357">
    <property type="entry name" value="CSP"/>
    <property type="match status" value="1"/>
</dbReference>
<dbReference type="GO" id="GO:0005737">
    <property type="term" value="C:cytoplasm"/>
    <property type="evidence" value="ECO:0007669"/>
    <property type="project" value="UniProtKB-SubCell"/>
</dbReference>
<protein>
    <submittedName>
        <fullName evidence="3">Cold-shock protein</fullName>
    </submittedName>
</protein>
<dbReference type="PIRSF" id="PIRSF002599">
    <property type="entry name" value="Cold_shock_A"/>
    <property type="match status" value="1"/>
</dbReference>
<evidence type="ECO:0000313" key="3">
    <source>
        <dbReference type="EMBL" id="AMB99670.1"/>
    </source>
</evidence>
<dbReference type="Gene3D" id="2.40.50.140">
    <property type="entry name" value="Nucleic acid-binding proteins"/>
    <property type="match status" value="1"/>
</dbReference>
<dbReference type="InterPro" id="IPR011129">
    <property type="entry name" value="CSD"/>
</dbReference>
<dbReference type="KEGG" id="auh:AWM75_06600"/>
<dbReference type="PROSITE" id="PS51857">
    <property type="entry name" value="CSD_2"/>
    <property type="match status" value="1"/>
</dbReference>
<organism evidence="3 4">
    <name type="scientific">Aerococcus urinaehominis</name>
    <dbReference type="NCBI Taxonomy" id="128944"/>
    <lineage>
        <taxon>Bacteria</taxon>
        <taxon>Bacillati</taxon>
        <taxon>Bacillota</taxon>
        <taxon>Bacilli</taxon>
        <taxon>Lactobacillales</taxon>
        <taxon>Aerococcaceae</taxon>
        <taxon>Aerococcus</taxon>
    </lineage>
</organism>
<dbReference type="AlphaFoldDB" id="A0A109RGQ0"/>
<dbReference type="Pfam" id="PF00313">
    <property type="entry name" value="CSD"/>
    <property type="match status" value="1"/>
</dbReference>
<name>A0A109RGQ0_9LACT</name>
<gene>
    <name evidence="3" type="ORF">AWM75_06600</name>
</gene>
<evidence type="ECO:0000256" key="1">
    <source>
        <dbReference type="ARBA" id="ARBA00004496"/>
    </source>
</evidence>
<dbReference type="Gene3D" id="6.20.370.130">
    <property type="match status" value="1"/>
</dbReference>
<dbReference type="InterPro" id="IPR012340">
    <property type="entry name" value="NA-bd_OB-fold"/>
</dbReference>
<dbReference type="GO" id="GO:0003676">
    <property type="term" value="F:nucleic acid binding"/>
    <property type="evidence" value="ECO:0007669"/>
    <property type="project" value="InterPro"/>
</dbReference>
<proteinExistence type="predicted"/>
<dbReference type="SUPFAM" id="SSF50249">
    <property type="entry name" value="Nucleic acid-binding proteins"/>
    <property type="match status" value="1"/>
</dbReference>
<dbReference type="InterPro" id="IPR012156">
    <property type="entry name" value="Cold_shock_CspA"/>
</dbReference>
<reference evidence="4" key="2">
    <citation type="submission" date="2016-01" db="EMBL/GenBank/DDBJ databases">
        <title>Six Aerococcus type strain genome sequencing and assembly using PacBio and Illumina Hiseq.</title>
        <authorList>
            <person name="Carkaci D."/>
            <person name="Dargis R."/>
            <person name="Nielsen X.C."/>
            <person name="Skovgaard O."/>
            <person name="Fuursted K."/>
            <person name="Christensen J.J."/>
        </authorList>
    </citation>
    <scope>NUCLEOTIDE SEQUENCE [LARGE SCALE GENOMIC DNA]</scope>
    <source>
        <strain evidence="4">CCUG42038B</strain>
    </source>
</reference>
<keyword evidence="2" id="KW-0963">Cytoplasm</keyword>